<proteinExistence type="predicted"/>
<dbReference type="SUPFAM" id="SSF56925">
    <property type="entry name" value="OMPA-like"/>
    <property type="match status" value="1"/>
</dbReference>
<evidence type="ECO:0000313" key="2">
    <source>
        <dbReference type="EMBL" id="TDP40197.1"/>
    </source>
</evidence>
<dbReference type="OrthoDB" id="6236405at2"/>
<sequence length="166" mass="18001">MKKLIGLTAILAVSIAATAEAQDRTYVSGGYNDFGDSDFFIKASRQLDRNWVIEAEAFDIGDVGLRAGGQYLFNNSPVFIRGGVSHYDFGRTDDTGAYAGVGTVLPLSTQATAMFDASYDTALDGYASVGASVRYNFDQNFAADVGFRGNFDDIDNEFRVGITYKF</sequence>
<accession>A0A4R6PSU4</accession>
<reference evidence="2 3" key="1">
    <citation type="submission" date="2019-03" db="EMBL/GenBank/DDBJ databases">
        <title>Freshwater and sediment microbial communities from various areas in North America, analyzing microbe dynamics in response to fracking.</title>
        <authorList>
            <person name="Lamendella R."/>
        </authorList>
    </citation>
    <scope>NUCLEOTIDE SEQUENCE [LARGE SCALE GENOMIC DNA]</scope>
    <source>
        <strain evidence="2 3">18_TX</strain>
    </source>
</reference>
<name>A0A4R6PSU4_9GAMM</name>
<protein>
    <recommendedName>
        <fullName evidence="4">Outer membrane protein beta-barrel domain-containing protein</fullName>
    </recommendedName>
</protein>
<keyword evidence="1" id="KW-0732">Signal</keyword>
<evidence type="ECO:0000313" key="3">
    <source>
        <dbReference type="Proteomes" id="UP000295531"/>
    </source>
</evidence>
<dbReference type="AlphaFoldDB" id="A0A4R6PSU4"/>
<evidence type="ECO:0008006" key="4">
    <source>
        <dbReference type="Google" id="ProtNLM"/>
    </source>
</evidence>
<comment type="caution">
    <text evidence="2">The sequence shown here is derived from an EMBL/GenBank/DDBJ whole genome shotgun (WGS) entry which is preliminary data.</text>
</comment>
<dbReference type="Proteomes" id="UP000295531">
    <property type="component" value="Unassembled WGS sequence"/>
</dbReference>
<feature type="chain" id="PRO_5020998305" description="Outer membrane protein beta-barrel domain-containing protein" evidence="1">
    <location>
        <begin position="22"/>
        <end position="166"/>
    </location>
</feature>
<dbReference type="Gene3D" id="2.40.160.20">
    <property type="match status" value="1"/>
</dbReference>
<feature type="signal peptide" evidence="1">
    <location>
        <begin position="1"/>
        <end position="21"/>
    </location>
</feature>
<keyword evidence="3" id="KW-1185">Reference proteome</keyword>
<evidence type="ECO:0000256" key="1">
    <source>
        <dbReference type="SAM" id="SignalP"/>
    </source>
</evidence>
<organism evidence="2 3">
    <name type="scientific">Idiomarina aquatica</name>
    <dbReference type="NCBI Taxonomy" id="1327752"/>
    <lineage>
        <taxon>Bacteria</taxon>
        <taxon>Pseudomonadati</taxon>
        <taxon>Pseudomonadota</taxon>
        <taxon>Gammaproteobacteria</taxon>
        <taxon>Alteromonadales</taxon>
        <taxon>Idiomarinaceae</taxon>
        <taxon>Idiomarina</taxon>
    </lineage>
</organism>
<dbReference type="RefSeq" id="WP_133538663.1">
    <property type="nucleotide sequence ID" value="NZ_SNXI01000002.1"/>
</dbReference>
<gene>
    <name evidence="2" type="ORF">DEU29_10297</name>
</gene>
<dbReference type="InterPro" id="IPR011250">
    <property type="entry name" value="OMP/PagP_B-barrel"/>
</dbReference>
<dbReference type="EMBL" id="SNXI01000002">
    <property type="protein sequence ID" value="TDP40197.1"/>
    <property type="molecule type" value="Genomic_DNA"/>
</dbReference>